<evidence type="ECO:0000256" key="2">
    <source>
        <dbReference type="ARBA" id="ARBA00012494"/>
    </source>
</evidence>
<name>A0A514TTS0_9TOMB</name>
<dbReference type="InterPro" id="IPR043128">
    <property type="entry name" value="Rev_trsase/Diguanyl_cyclase"/>
</dbReference>
<dbReference type="SUPFAM" id="SSF56672">
    <property type="entry name" value="DNA/RNA polymerases"/>
    <property type="match status" value="1"/>
</dbReference>
<evidence type="ECO:0000256" key="6">
    <source>
        <dbReference type="ARBA" id="ARBA00022741"/>
    </source>
</evidence>
<evidence type="ECO:0000313" key="10">
    <source>
        <dbReference type="EMBL" id="QDJ95882.1"/>
    </source>
</evidence>
<evidence type="ECO:0000259" key="9">
    <source>
        <dbReference type="PROSITE" id="PS50507"/>
    </source>
</evidence>
<protein>
    <recommendedName>
        <fullName evidence="2 8">RNA-directed RNA polymerase</fullName>
        <ecNumber evidence="2 8">2.7.7.48</ecNumber>
    </recommendedName>
</protein>
<dbReference type="GO" id="GO:0003723">
    <property type="term" value="F:RNA binding"/>
    <property type="evidence" value="ECO:0007669"/>
    <property type="project" value="InterPro"/>
</dbReference>
<accession>A0A514TTS0</accession>
<dbReference type="Pfam" id="PF00998">
    <property type="entry name" value="RdRP_3"/>
    <property type="match status" value="1"/>
</dbReference>
<evidence type="ECO:0000256" key="3">
    <source>
        <dbReference type="ARBA" id="ARBA00022484"/>
    </source>
</evidence>
<keyword evidence="6 8" id="KW-0547">Nucleotide-binding</keyword>
<dbReference type="Gene3D" id="3.30.70.270">
    <property type="match status" value="1"/>
</dbReference>
<evidence type="ECO:0000256" key="5">
    <source>
        <dbReference type="ARBA" id="ARBA00022695"/>
    </source>
</evidence>
<reference evidence="10" key="1">
    <citation type="submission" date="2019-06" db="EMBL/GenBank/DDBJ databases">
        <title>Full genome sequence of Hibiscus chlorotic ringspot virus from Malaysia.</title>
        <authorList>
            <person name="Bunawan H."/>
            <person name="Yusop M.S.M."/>
            <person name="Akbar M.A."/>
        </authorList>
    </citation>
    <scope>NUCLEOTIDE SEQUENCE</scope>
    <source>
        <strain evidence="10">HCRV-UKM</strain>
    </source>
</reference>
<evidence type="ECO:0000256" key="1">
    <source>
        <dbReference type="ARBA" id="ARBA00002753"/>
    </source>
</evidence>
<dbReference type="GO" id="GO:0003968">
    <property type="term" value="F:RNA-directed RNA polymerase activity"/>
    <property type="evidence" value="ECO:0007669"/>
    <property type="project" value="UniProtKB-KW"/>
</dbReference>
<organism evidence="10">
    <name type="scientific">Hibiscus chlorotic ringspot virus</name>
    <dbReference type="NCBI Taxonomy" id="53181"/>
    <lineage>
        <taxon>Viruses</taxon>
        <taxon>Riboviria</taxon>
        <taxon>Orthornavirae</taxon>
        <taxon>Kitrinoviricota</taxon>
        <taxon>Tolucaviricetes</taxon>
        <taxon>Tolivirales</taxon>
        <taxon>Tombusviridae</taxon>
        <taxon>Procedovirinae</taxon>
        <taxon>Betacarmovirus</taxon>
        <taxon>Betacarmovirus hibisci</taxon>
    </lineage>
</organism>
<dbReference type="GO" id="GO:0000166">
    <property type="term" value="F:nucleotide binding"/>
    <property type="evidence" value="ECO:0007669"/>
    <property type="project" value="UniProtKB-KW"/>
</dbReference>
<dbReference type="InterPro" id="IPR002166">
    <property type="entry name" value="RNA_pol_HCV"/>
</dbReference>
<dbReference type="InterPro" id="IPR043502">
    <property type="entry name" value="DNA/RNA_pol_sf"/>
</dbReference>
<dbReference type="PROSITE" id="PS50507">
    <property type="entry name" value="RDRP_SSRNA_POS"/>
    <property type="match status" value="1"/>
</dbReference>
<dbReference type="CDD" id="cd23240">
    <property type="entry name" value="Betacarmovirus_RdRp"/>
    <property type="match status" value="1"/>
</dbReference>
<dbReference type="EC" id="2.7.7.48" evidence="2 8"/>
<comment type="function">
    <text evidence="1">RNA-dependent RNA polymerase that plays an essential role in the virus replication.</text>
</comment>
<comment type="catalytic activity">
    <reaction evidence="8">
        <text>RNA(n) + a ribonucleoside 5'-triphosphate = RNA(n+1) + diphosphate</text>
        <dbReference type="Rhea" id="RHEA:21248"/>
        <dbReference type="Rhea" id="RHEA-COMP:14527"/>
        <dbReference type="Rhea" id="RHEA-COMP:17342"/>
        <dbReference type="ChEBI" id="CHEBI:33019"/>
        <dbReference type="ChEBI" id="CHEBI:61557"/>
        <dbReference type="ChEBI" id="CHEBI:140395"/>
        <dbReference type="EC" id="2.7.7.48"/>
    </reaction>
</comment>
<sequence length="500" mass="57084">MAVFPREGISKPRRIFQVCGMGNGTTFGVHNNSLTNLRRGLVERVFYVEDACKNLVPTPRPLPGKFQELKYLARRVARIAGHHTPIPRENYPGLYKGRRFAIYANAVESLASNPIHRRDSFLKTFVKAEKINFSAKPDPAPRVIQPRDPRYNVEVGRYLKPYEHHLYRALDVVWKGPTVLKGYTVSEIGSIMHSHWSQFQKPCAVGFDMKRFDQHVSVDALRFEHSVYGRSFCSSELNRLLEWQLLNSGVGHANDGYIRYKTDGCRMSGDVNTAMGNCLLACLITKHLLKGIRCRLINNGDDCVLFFNTPDLAAVTERLAHWLDFGFQCVVEEPVYELEEVEFCQMKPVFDGEEWVCVRNVHVSVAKDTYSINPWNNENDAGRWIRAIGECGEALTGGIPVLNAYYQVFKRAYKAPGRVKESLAFDSGMYRLSQRCSRSFREPTEEARVSFFKAFGVDPMAQVAIEEFYDSVNLELEFAPEGKLDDISLLWLLRKRMIAL</sequence>
<evidence type="ECO:0000256" key="4">
    <source>
        <dbReference type="ARBA" id="ARBA00022679"/>
    </source>
</evidence>
<evidence type="ECO:0000256" key="7">
    <source>
        <dbReference type="ARBA" id="ARBA00022953"/>
    </source>
</evidence>
<feature type="domain" description="RdRp catalytic" evidence="9">
    <location>
        <begin position="202"/>
        <end position="315"/>
    </location>
</feature>
<proteinExistence type="predicted"/>
<dbReference type="GO" id="GO:0039694">
    <property type="term" value="P:viral RNA genome replication"/>
    <property type="evidence" value="ECO:0007669"/>
    <property type="project" value="InterPro"/>
</dbReference>
<keyword evidence="5 8" id="KW-0548">Nucleotidyltransferase</keyword>
<dbReference type="EMBL" id="MN080500">
    <property type="protein sequence ID" value="QDJ95882.1"/>
    <property type="molecule type" value="Genomic_RNA"/>
</dbReference>
<keyword evidence="4 8" id="KW-0808">Transferase</keyword>
<keyword evidence="7 8" id="KW-0693">Viral RNA replication</keyword>
<evidence type="ECO:0000256" key="8">
    <source>
        <dbReference type="RuleBase" id="RU363062"/>
    </source>
</evidence>
<dbReference type="InterPro" id="IPR007094">
    <property type="entry name" value="RNA-dir_pol_PSvirus"/>
</dbReference>
<keyword evidence="3 8" id="KW-0696">RNA-directed RNA polymerase</keyword>